<comment type="caution">
    <text evidence="1">The sequence shown here is derived from an EMBL/GenBank/DDBJ whole genome shotgun (WGS) entry which is preliminary data.</text>
</comment>
<reference evidence="1 2" key="1">
    <citation type="submission" date="2021-03" db="EMBL/GenBank/DDBJ databases">
        <authorList>
            <person name="D'Agostino P."/>
            <person name="Huntemann M."/>
            <person name="Clum A."/>
            <person name="Spunde A."/>
            <person name="Palaniappan K."/>
            <person name="Ritter S."/>
            <person name="Mikhailova N."/>
            <person name="Chen I.-M."/>
            <person name="Stamatis D."/>
            <person name="Reddy T."/>
            <person name="O'Malley R."/>
            <person name="Daum C."/>
            <person name="Shapiro N."/>
            <person name="Ivanova N."/>
            <person name="Kyrpides N."/>
            <person name="Woyke T."/>
        </authorList>
    </citation>
    <scope>NUCLEOTIDE SEQUENCE [LARGE SCALE GENOMIC DNA]</scope>
    <source>
        <strain evidence="1 2">WS4403</strain>
    </source>
</reference>
<evidence type="ECO:0000313" key="1">
    <source>
        <dbReference type="EMBL" id="MBP2169976.1"/>
    </source>
</evidence>
<accession>A0ABS4PD13</accession>
<evidence type="ECO:0000313" key="2">
    <source>
        <dbReference type="Proteomes" id="UP001195624"/>
    </source>
</evidence>
<proteinExistence type="predicted"/>
<sequence length="450" mass="51297">MAASDFFLQRQLDALMADAANQDYRLWVKTEHHPVKRLEQLARHYNGRIRQRVVLRLGYMHQPSSLPALIERANDWAAPVRSAARQSIRRYITQQDAGLLVDCLPDFYRLLNGERDDHQRLVDEVIQFLSLPQHQQRLLDGVCVAHKNIARIATQVLIEQQLFPPGKIFQQASLQQDCMVRLMAARAVLSSCAAVTTERMQELLSDSYPPIKQLALHYVINQKTEVSLPLLRVLLLDRNELVRKRAARLLKAGGWSPTEHYLTVFNDTGRKVTERSVALLGLDEQKYLPVEALALNSLNSQQPGMYRVALRVIVRHQQQEAREILLEAISCPSSAIGRMACRQFIKLKLFLRPGELQQVLDTHPCADRQRLCLALTSSLNLWDSLIFLLYNAAIFEKSLTQQALSGWKVRANRGGTQPDARQKRELLVLLDSCGDDLFKGKDYLQQLLSS</sequence>
<keyword evidence="2" id="KW-1185">Reference proteome</keyword>
<protein>
    <recommendedName>
        <fullName evidence="3">HEAT repeat domain-containing protein</fullName>
    </recommendedName>
</protein>
<organism evidence="1 2">
    <name type="scientific">Winslowiella toletana</name>
    <dbReference type="NCBI Taxonomy" id="92490"/>
    <lineage>
        <taxon>Bacteria</taxon>
        <taxon>Pseudomonadati</taxon>
        <taxon>Pseudomonadota</taxon>
        <taxon>Gammaproteobacteria</taxon>
        <taxon>Enterobacterales</taxon>
        <taxon>Erwiniaceae</taxon>
        <taxon>Winslowiella</taxon>
    </lineage>
</organism>
<dbReference type="InterPro" id="IPR011989">
    <property type="entry name" value="ARM-like"/>
</dbReference>
<evidence type="ECO:0008006" key="3">
    <source>
        <dbReference type="Google" id="ProtNLM"/>
    </source>
</evidence>
<dbReference type="InterPro" id="IPR016024">
    <property type="entry name" value="ARM-type_fold"/>
</dbReference>
<dbReference type="RefSeq" id="WP_017800754.1">
    <property type="nucleotide sequence ID" value="NZ_JAGGMQ010000001.1"/>
</dbReference>
<gene>
    <name evidence="1" type="ORF">J2125_003168</name>
</gene>
<dbReference type="Gene3D" id="1.25.10.10">
    <property type="entry name" value="Leucine-rich Repeat Variant"/>
    <property type="match status" value="2"/>
</dbReference>
<reference evidence="2" key="2">
    <citation type="submission" date="2023-07" db="EMBL/GenBank/DDBJ databases">
        <title>Genome mining of underrepresented organisms for secondary metabolites.</title>
        <authorList>
            <person name="D'Agostino P.M."/>
        </authorList>
    </citation>
    <scope>NUCLEOTIDE SEQUENCE [LARGE SCALE GENOMIC DNA]</scope>
    <source>
        <strain evidence="2">WS4403</strain>
    </source>
</reference>
<dbReference type="SUPFAM" id="SSF48371">
    <property type="entry name" value="ARM repeat"/>
    <property type="match status" value="2"/>
</dbReference>
<dbReference type="Proteomes" id="UP001195624">
    <property type="component" value="Unassembled WGS sequence"/>
</dbReference>
<name>A0ABS4PD13_9GAMM</name>
<dbReference type="EMBL" id="JAGGMQ010000001">
    <property type="protein sequence ID" value="MBP2169976.1"/>
    <property type="molecule type" value="Genomic_DNA"/>
</dbReference>